<dbReference type="AlphaFoldDB" id="A0A3L6ZXW2"/>
<keyword evidence="4" id="KW-1185">Reference proteome</keyword>
<sequence>MTNENDGQQHNGQWGEPPVTPPPVPPNPFSQVPPAQQPPQNPYSQPQAAPEQENPYTQQQPYPQTPPNPYTQGAPNPYAQNASGEHPTGEQPPVAPNPYNQGQQSQGAYGQNQQAPQPQNPYSQAQPTAAYPPSAQPTAAYPAGSSAQTEAYPPMGGQPPLGPTPPKKKRSKAPWIAGGVVLLLLIVGGIVGINLGNAAHAPHLPVAAYLDALKKGDAEGALKLAKVTVEKTDLLLTNEAYKNAEDKITRYTIGESSVSDETATIEASITQGGEKYDTEFTLTRTGKDAVLFDVWELDAPPIATVAVSIAAPEDSVLEVAGLDATSALSEGAAELRALPGTYSVALGGDAEFFEAEPASASVVGFTADTVEAEPLTVALTEAGTTAATDAVNTWLDACIASKELAPKDCPFFATNPRNYKLSNIVWTVTKPTFTVGEYSAGGWSVTSDSDGTAKATASAEGAGTTTSGELPFDIAGVVEGFSDNGAIFVPAV</sequence>
<comment type="caution">
    <text evidence="3">The sequence shown here is derived from an EMBL/GenBank/DDBJ whole genome shotgun (WGS) entry which is preliminary data.</text>
</comment>
<feature type="transmembrane region" description="Helical" evidence="2">
    <location>
        <begin position="175"/>
        <end position="195"/>
    </location>
</feature>
<name>A0A3L6ZXW2_9MICO</name>
<dbReference type="RefSeq" id="WP_121672419.1">
    <property type="nucleotide sequence ID" value="NZ_BMXM01000005.1"/>
</dbReference>
<evidence type="ECO:0000313" key="3">
    <source>
        <dbReference type="EMBL" id="RLP71972.1"/>
    </source>
</evidence>
<proteinExistence type="predicted"/>
<keyword evidence="2" id="KW-0472">Membrane</keyword>
<dbReference type="OrthoDB" id="3818356at2"/>
<accession>A0A3L6ZXW2</accession>
<dbReference type="EMBL" id="RCUV01000006">
    <property type="protein sequence ID" value="RLP71972.1"/>
    <property type="molecule type" value="Genomic_DNA"/>
</dbReference>
<organism evidence="3 4">
    <name type="scientific">Mycetocola manganoxydans</name>
    <dbReference type="NCBI Taxonomy" id="699879"/>
    <lineage>
        <taxon>Bacteria</taxon>
        <taxon>Bacillati</taxon>
        <taxon>Actinomycetota</taxon>
        <taxon>Actinomycetes</taxon>
        <taxon>Micrococcales</taxon>
        <taxon>Microbacteriaceae</taxon>
        <taxon>Mycetocola</taxon>
    </lineage>
</organism>
<feature type="compositionally biased region" description="Polar residues" evidence="1">
    <location>
        <begin position="1"/>
        <end position="12"/>
    </location>
</feature>
<evidence type="ECO:0000256" key="2">
    <source>
        <dbReference type="SAM" id="Phobius"/>
    </source>
</evidence>
<feature type="compositionally biased region" description="Low complexity" evidence="1">
    <location>
        <begin position="42"/>
        <end position="62"/>
    </location>
</feature>
<protein>
    <recommendedName>
        <fullName evidence="5">DUF4878 domain-containing protein</fullName>
    </recommendedName>
</protein>
<evidence type="ECO:0008006" key="5">
    <source>
        <dbReference type="Google" id="ProtNLM"/>
    </source>
</evidence>
<reference evidence="3 4" key="1">
    <citation type="submission" date="2018-10" db="EMBL/GenBank/DDBJ databases">
        <authorList>
            <person name="Li J."/>
        </authorList>
    </citation>
    <scope>NUCLEOTIDE SEQUENCE [LARGE SCALE GENOMIC DNA]</scope>
    <source>
        <strain evidence="3 4">CCTCC AB209002</strain>
    </source>
</reference>
<evidence type="ECO:0000313" key="4">
    <source>
        <dbReference type="Proteomes" id="UP000270299"/>
    </source>
</evidence>
<keyword evidence="2" id="KW-1133">Transmembrane helix</keyword>
<dbReference type="Proteomes" id="UP000270299">
    <property type="component" value="Unassembled WGS sequence"/>
</dbReference>
<feature type="compositionally biased region" description="Pro residues" evidence="1">
    <location>
        <begin position="18"/>
        <end position="28"/>
    </location>
</feature>
<feature type="region of interest" description="Disordered" evidence="1">
    <location>
        <begin position="1"/>
        <end position="172"/>
    </location>
</feature>
<gene>
    <name evidence="3" type="ORF">D9V29_05930</name>
</gene>
<keyword evidence="2" id="KW-0812">Transmembrane</keyword>
<feature type="compositionally biased region" description="Pro residues" evidence="1">
    <location>
        <begin position="156"/>
        <end position="165"/>
    </location>
</feature>
<evidence type="ECO:0000256" key="1">
    <source>
        <dbReference type="SAM" id="MobiDB-lite"/>
    </source>
</evidence>
<feature type="compositionally biased region" description="Low complexity" evidence="1">
    <location>
        <begin position="99"/>
        <end position="127"/>
    </location>
</feature>